<keyword evidence="3" id="KW-1133">Transmembrane helix</keyword>
<evidence type="ECO:0000256" key="2">
    <source>
        <dbReference type="SAM" id="MobiDB-lite"/>
    </source>
</evidence>
<gene>
    <name evidence="4" type="ORF">ECRASSUSDP1_LOCUS24326</name>
</gene>
<organism evidence="4 5">
    <name type="scientific">Euplotes crassus</name>
    <dbReference type="NCBI Taxonomy" id="5936"/>
    <lineage>
        <taxon>Eukaryota</taxon>
        <taxon>Sar</taxon>
        <taxon>Alveolata</taxon>
        <taxon>Ciliophora</taxon>
        <taxon>Intramacronucleata</taxon>
        <taxon>Spirotrichea</taxon>
        <taxon>Hypotrichia</taxon>
        <taxon>Euplotida</taxon>
        <taxon>Euplotidae</taxon>
        <taxon>Moneuplotes</taxon>
    </lineage>
</organism>
<feature type="region of interest" description="Disordered" evidence="2">
    <location>
        <begin position="1"/>
        <end position="128"/>
    </location>
</feature>
<name>A0AAD2D7Z7_EUPCR</name>
<evidence type="ECO:0000313" key="5">
    <source>
        <dbReference type="Proteomes" id="UP001295684"/>
    </source>
</evidence>
<proteinExistence type="predicted"/>
<dbReference type="EMBL" id="CAMPGE010025042">
    <property type="protein sequence ID" value="CAI2382838.1"/>
    <property type="molecule type" value="Genomic_DNA"/>
</dbReference>
<evidence type="ECO:0000256" key="1">
    <source>
        <dbReference type="SAM" id="Coils"/>
    </source>
</evidence>
<feature type="region of interest" description="Disordered" evidence="2">
    <location>
        <begin position="885"/>
        <end position="905"/>
    </location>
</feature>
<keyword evidence="3" id="KW-0812">Transmembrane</keyword>
<feature type="compositionally biased region" description="Polar residues" evidence="2">
    <location>
        <begin position="615"/>
        <end position="634"/>
    </location>
</feature>
<accession>A0AAD2D7Z7</accession>
<feature type="compositionally biased region" description="Basic and acidic residues" evidence="2">
    <location>
        <begin position="52"/>
        <end position="67"/>
    </location>
</feature>
<keyword evidence="3" id="KW-0472">Membrane</keyword>
<evidence type="ECO:0000256" key="3">
    <source>
        <dbReference type="SAM" id="Phobius"/>
    </source>
</evidence>
<feature type="region of interest" description="Disordered" evidence="2">
    <location>
        <begin position="465"/>
        <end position="487"/>
    </location>
</feature>
<feature type="compositionally biased region" description="Polar residues" evidence="2">
    <location>
        <begin position="554"/>
        <end position="570"/>
    </location>
</feature>
<protein>
    <submittedName>
        <fullName evidence="4">Uncharacterized protein</fullName>
    </submittedName>
</protein>
<sequence>MEEKYPPYWMQNLQRDNRSSQDFYLSNKESESLGSARPPLDPQDLMSQQYTERQKYESKESAKRHDFNSPQSDLYSPPEGYSENNHYSLKKSGEERHHWRDDTSHKYDSLKSEEFKENPSMKPSELFSNKNYDTKDTIDWKLEELKSSIRKQEELQFADNDAHNLPMKKEEGFNFHNTFNPQQDQFQSQQKMQFHGYHKDFNQTDGNLFTNKNPELEDRLGIMKKAALNMKSEPMSNREKNYYAPRPQSRQVNDHNYESEQDGFESSTNNLIRNSNARINQIDEFMSTVKSKENQDLNTERELHHKYNQVSERNELNYDYEKTEIKYPQNSSNAHNYNLSQYPDRDQRNNRFEQNNIGCPQRTDSDHRLSGRIKPASVPKRDPVPVFHPKYDQENDFSQDPIEDNSQRLQIAPTVHDSHQDSPKKVNPSTSQANVTTNFMENELALLQKKIAGLEQKLTNNVSKTSTGGMKFTTNEHLNDSRSKEDSRFEINLEKYEEKAQYEKSHNESISSESILKSSTKKQNLRVNNNFDSEITQSNSKKTKSSRRAESVCVRTSRNNLQKANSTLSAKKNPDNNMAKRLRSKKSQMQSFEKSATKISNVKAKLDTSKEAKSTKSYMRPTNSSVKKSRKGSITNTLVQKVKTRARNDTLTLKEFAKHPNALLMLFKNMKSYHTQMLLGSPQNRAFQMLHFIFSPYMICMCIIMKHFMTQMGKQQTNTKRNAKIQVSKDKTTKEPKVDAMLLQLKNQELQEEKAKNAELRRHIEILKKRVYAKMEFEGQVKVVREAADMLDQLKAQIPTMLGNKCKKEQKDITKSLTSVLKKLKSKDKKSNSKTTTSKKLIKIENEENSSLVTNRLKSSEENFQGMKPKYHAYPTIDDTIKVNVKKKKLTKPKKESKVPKRHFR</sequence>
<feature type="compositionally biased region" description="Polar residues" evidence="2">
    <location>
        <begin position="525"/>
        <end position="540"/>
    </location>
</feature>
<feature type="region of interest" description="Disordered" evidence="2">
    <location>
        <begin position="603"/>
        <end position="634"/>
    </location>
</feature>
<feature type="compositionally biased region" description="Polar residues" evidence="2">
    <location>
        <begin position="328"/>
        <end position="341"/>
    </location>
</feature>
<feature type="region of interest" description="Disordered" evidence="2">
    <location>
        <begin position="500"/>
        <end position="576"/>
    </location>
</feature>
<feature type="compositionally biased region" description="Basic and acidic residues" evidence="2">
    <location>
        <begin position="604"/>
        <end position="614"/>
    </location>
</feature>
<dbReference type="AlphaFoldDB" id="A0AAD2D7Z7"/>
<keyword evidence="1" id="KW-0175">Coiled coil</keyword>
<feature type="region of interest" description="Disordered" evidence="2">
    <location>
        <begin position="229"/>
        <end position="272"/>
    </location>
</feature>
<feature type="coiled-coil region" evidence="1">
    <location>
        <begin position="738"/>
        <end position="770"/>
    </location>
</feature>
<dbReference type="Proteomes" id="UP001295684">
    <property type="component" value="Unassembled WGS sequence"/>
</dbReference>
<feature type="compositionally biased region" description="Basic and acidic residues" evidence="2">
    <location>
        <begin position="379"/>
        <end position="393"/>
    </location>
</feature>
<feature type="transmembrane region" description="Helical" evidence="3">
    <location>
        <begin position="686"/>
        <end position="705"/>
    </location>
</feature>
<feature type="compositionally biased region" description="Low complexity" evidence="2">
    <location>
        <begin position="508"/>
        <end position="518"/>
    </location>
</feature>
<feature type="compositionally biased region" description="Polar residues" evidence="2">
    <location>
        <begin position="465"/>
        <end position="476"/>
    </location>
</feature>
<feature type="compositionally biased region" description="Basic and acidic residues" evidence="2">
    <location>
        <begin position="477"/>
        <end position="487"/>
    </location>
</feature>
<reference evidence="4" key="1">
    <citation type="submission" date="2023-07" db="EMBL/GenBank/DDBJ databases">
        <authorList>
            <consortium name="AG Swart"/>
            <person name="Singh M."/>
            <person name="Singh A."/>
            <person name="Seah K."/>
            <person name="Emmerich C."/>
        </authorList>
    </citation>
    <scope>NUCLEOTIDE SEQUENCE</scope>
    <source>
        <strain evidence="4">DP1</strain>
    </source>
</reference>
<evidence type="ECO:0000313" key="4">
    <source>
        <dbReference type="EMBL" id="CAI2382838.1"/>
    </source>
</evidence>
<feature type="compositionally biased region" description="Basic and acidic residues" evidence="2">
    <location>
        <begin position="91"/>
        <end position="119"/>
    </location>
</feature>
<comment type="caution">
    <text evidence="4">The sequence shown here is derived from an EMBL/GenBank/DDBJ whole genome shotgun (WGS) entry which is preliminary data.</text>
</comment>
<feature type="region of interest" description="Disordered" evidence="2">
    <location>
        <begin position="326"/>
        <end position="401"/>
    </location>
</feature>
<keyword evidence="5" id="KW-1185">Reference proteome</keyword>